<protein>
    <submittedName>
        <fullName evidence="2">N-acetylmuramoyl-L-alanine amidase family 2</fullName>
    </submittedName>
</protein>
<organism evidence="2 3">
    <name type="scientific">candidate division WS6 bacterium GW2011_GWF2_39_15</name>
    <dbReference type="NCBI Taxonomy" id="1619100"/>
    <lineage>
        <taxon>Bacteria</taxon>
        <taxon>Candidatus Dojkabacteria</taxon>
    </lineage>
</organism>
<dbReference type="GO" id="GO:0008745">
    <property type="term" value="F:N-acetylmuramoyl-L-alanine amidase activity"/>
    <property type="evidence" value="ECO:0007669"/>
    <property type="project" value="InterPro"/>
</dbReference>
<dbReference type="Gene3D" id="2.60.40.10">
    <property type="entry name" value="Immunoglobulins"/>
    <property type="match status" value="1"/>
</dbReference>
<dbReference type="Pfam" id="PF08239">
    <property type="entry name" value="SH3_3"/>
    <property type="match status" value="1"/>
</dbReference>
<accession>A0A0G0QVJ3</accession>
<sequence>MLKISRITICLFLFTVFLLVSRMDVQAAGYTRVQAKLDTTISDQTTRQYSQPVKILISQISSKDQLLESNSLAWYRTLYYYSITRLGYVDIPFTYVIDREGNIYDGRDGGDNVSPELVNDQGAIVIGYLSNSTDLPSVSEDALQALVTRVSYTYGIAKKNVEVVSFEIVKSEGRSSKSNPLPVNNLFSQNVLTALDNVIYSEKEHITYKAKVASVNYGKSVKAGEKLKVEVSITNENDFPWFTTKDYLYVTTKGSKDSQFAVNGVWDSFSKPVSVKNKTILPGETIKLTYDLQALLLPGKYTESYSLLKSPNIPFKNTEFKVSFEITKGDFKLVQVAGTPAGILNVRECPAGSCKSISTLTEGQVVIMVEKSLAGWYRVKYADRKEGWVYAPYIKEL</sequence>
<dbReference type="InterPro" id="IPR036028">
    <property type="entry name" value="SH3-like_dom_sf"/>
</dbReference>
<dbReference type="GO" id="GO:0009253">
    <property type="term" value="P:peptidoglycan catabolic process"/>
    <property type="evidence" value="ECO:0007669"/>
    <property type="project" value="InterPro"/>
</dbReference>
<dbReference type="EMBL" id="LBWK01000002">
    <property type="protein sequence ID" value="KKR05632.1"/>
    <property type="molecule type" value="Genomic_DNA"/>
</dbReference>
<dbReference type="InterPro" id="IPR013783">
    <property type="entry name" value="Ig-like_fold"/>
</dbReference>
<comment type="caution">
    <text evidence="2">The sequence shown here is derived from an EMBL/GenBank/DDBJ whole genome shotgun (WGS) entry which is preliminary data.</text>
</comment>
<dbReference type="InterPro" id="IPR003646">
    <property type="entry name" value="SH3-like_bac-type"/>
</dbReference>
<name>A0A0G0QVJ3_9BACT</name>
<feature type="domain" description="SH3b" evidence="1">
    <location>
        <begin position="344"/>
        <end position="395"/>
    </location>
</feature>
<dbReference type="Gene3D" id="3.40.80.10">
    <property type="entry name" value="Peptidoglycan recognition protein-like"/>
    <property type="match status" value="1"/>
</dbReference>
<dbReference type="InterPro" id="IPR036505">
    <property type="entry name" value="Amidase/PGRP_sf"/>
</dbReference>
<evidence type="ECO:0000313" key="2">
    <source>
        <dbReference type="EMBL" id="KKR05632.1"/>
    </source>
</evidence>
<dbReference type="SUPFAM" id="SSF50044">
    <property type="entry name" value="SH3-domain"/>
    <property type="match status" value="1"/>
</dbReference>
<gene>
    <name evidence="2" type="ORF">UT34_C0002G0139</name>
</gene>
<evidence type="ECO:0000313" key="3">
    <source>
        <dbReference type="Proteomes" id="UP000034799"/>
    </source>
</evidence>
<dbReference type="SUPFAM" id="SSF55846">
    <property type="entry name" value="N-acetylmuramoyl-L-alanine amidase-like"/>
    <property type="match status" value="1"/>
</dbReference>
<dbReference type="STRING" id="1619100.UT34_C0002G0139"/>
<evidence type="ECO:0000259" key="1">
    <source>
        <dbReference type="Pfam" id="PF08239"/>
    </source>
</evidence>
<proteinExistence type="predicted"/>
<reference evidence="2 3" key="1">
    <citation type="journal article" date="2015" name="Nature">
        <title>rRNA introns, odd ribosomes, and small enigmatic genomes across a large radiation of phyla.</title>
        <authorList>
            <person name="Brown C.T."/>
            <person name="Hug L.A."/>
            <person name="Thomas B.C."/>
            <person name="Sharon I."/>
            <person name="Castelle C.J."/>
            <person name="Singh A."/>
            <person name="Wilkins M.J."/>
            <person name="Williams K.H."/>
            <person name="Banfield J.F."/>
        </authorList>
    </citation>
    <scope>NUCLEOTIDE SEQUENCE [LARGE SCALE GENOMIC DNA]</scope>
</reference>
<dbReference type="AlphaFoldDB" id="A0A0G0QVJ3"/>
<dbReference type="Proteomes" id="UP000034799">
    <property type="component" value="Unassembled WGS sequence"/>
</dbReference>
<dbReference type="Gene3D" id="2.30.30.40">
    <property type="entry name" value="SH3 Domains"/>
    <property type="match status" value="1"/>
</dbReference>